<feature type="chain" id="PRO_5029514481" description="Lipoprotein" evidence="1">
    <location>
        <begin position="20"/>
        <end position="129"/>
    </location>
</feature>
<gene>
    <name evidence="2" type="ORF">HZT40_11670</name>
</gene>
<proteinExistence type="predicted"/>
<dbReference type="AlphaFoldDB" id="A0A7L6AT85"/>
<evidence type="ECO:0008006" key="4">
    <source>
        <dbReference type="Google" id="ProtNLM"/>
    </source>
</evidence>
<reference evidence="2" key="1">
    <citation type="submission" date="2020-06" db="EMBL/GenBank/DDBJ databases">
        <title>Analysis procedures for assessing recovery of high quality, complete, closed genomes from Nanopore long read metagenome sequencing.</title>
        <authorList>
            <person name="Bessarab I."/>
            <person name="Arumugam K."/>
            <person name="Haryono M."/>
            <person name="Liu X."/>
            <person name="Roy S."/>
            <person name="Zuniga-Montanez R.E."/>
            <person name="Qiu G."/>
            <person name="Drautz-Moses D.I."/>
            <person name="Law Y.Y."/>
            <person name="Wuertz S."/>
            <person name="Lauro F.M."/>
            <person name="Huson D.H."/>
            <person name="Williams R.B."/>
        </authorList>
    </citation>
    <scope>NUCLEOTIDE SEQUENCE [LARGE SCALE GENOMIC DNA]</scope>
    <source>
        <strain evidence="2">SSD2</strain>
    </source>
</reference>
<name>A0A7L6AT85_9GAMM</name>
<keyword evidence="3" id="KW-1185">Reference proteome</keyword>
<dbReference type="KEGG" id="this:HZT40_11670"/>
<evidence type="ECO:0000313" key="2">
    <source>
        <dbReference type="EMBL" id="QLQ32137.1"/>
    </source>
</evidence>
<protein>
    <recommendedName>
        <fullName evidence="4">Lipoprotein</fullName>
    </recommendedName>
</protein>
<organism evidence="2 3">
    <name type="scientific">Candidatus Thiothrix singaporensis</name>
    <dbReference type="NCBI Taxonomy" id="2799669"/>
    <lineage>
        <taxon>Bacteria</taxon>
        <taxon>Pseudomonadati</taxon>
        <taxon>Pseudomonadota</taxon>
        <taxon>Gammaproteobacteria</taxon>
        <taxon>Thiotrichales</taxon>
        <taxon>Thiotrichaceae</taxon>
        <taxon>Thiothrix</taxon>
    </lineage>
</organism>
<keyword evidence="1" id="KW-0732">Signal</keyword>
<dbReference type="Proteomes" id="UP000510621">
    <property type="component" value="Chromosome"/>
</dbReference>
<evidence type="ECO:0000313" key="3">
    <source>
        <dbReference type="Proteomes" id="UP000510621"/>
    </source>
</evidence>
<evidence type="ECO:0000256" key="1">
    <source>
        <dbReference type="SAM" id="SignalP"/>
    </source>
</evidence>
<sequence>MKIKSQLTLATLIVAGMFATGCQQMSQQTAQQATASTTEAATTAPAQTGACDKSDKWCHTHPPIPGCTNSITHSHPYTNPNHTHTYGCKGGQRPMIPHVKAKGNYKAYHDGSVFQRGYAAIPEIISDSW</sequence>
<dbReference type="EMBL" id="CP059265">
    <property type="protein sequence ID" value="QLQ32137.1"/>
    <property type="molecule type" value="Genomic_DNA"/>
</dbReference>
<feature type="signal peptide" evidence="1">
    <location>
        <begin position="1"/>
        <end position="19"/>
    </location>
</feature>
<accession>A0A7L6AT85</accession>
<dbReference type="PROSITE" id="PS51257">
    <property type="entry name" value="PROKAR_LIPOPROTEIN"/>
    <property type="match status" value="1"/>
</dbReference>